<keyword evidence="5" id="KW-1185">Reference proteome</keyword>
<feature type="non-terminal residue" evidence="4">
    <location>
        <position position="1"/>
    </location>
</feature>
<dbReference type="AlphaFoldDB" id="A0AA38G8V7"/>
<dbReference type="InterPro" id="IPR029058">
    <property type="entry name" value="AB_hydrolase_fold"/>
</dbReference>
<protein>
    <recommendedName>
        <fullName evidence="3">Peptidase S9 prolyl oligopeptidase catalytic domain-containing protein</fullName>
    </recommendedName>
</protein>
<dbReference type="PANTHER" id="PTHR42776:SF28">
    <property type="entry name" value="GLUTAMYL ENDOPEPTIDASE, CHLOROPLASTIC-RELATED"/>
    <property type="match status" value="1"/>
</dbReference>
<feature type="region of interest" description="Disordered" evidence="2">
    <location>
        <begin position="178"/>
        <end position="222"/>
    </location>
</feature>
<proteinExistence type="predicted"/>
<keyword evidence="1" id="KW-0378">Hydrolase</keyword>
<dbReference type="Pfam" id="PF00326">
    <property type="entry name" value="Peptidase_S9"/>
    <property type="match status" value="1"/>
</dbReference>
<evidence type="ECO:0000256" key="1">
    <source>
        <dbReference type="ARBA" id="ARBA00022801"/>
    </source>
</evidence>
<feature type="domain" description="Peptidase S9 prolyl oligopeptidase catalytic" evidence="3">
    <location>
        <begin position="21"/>
        <end position="171"/>
    </location>
</feature>
<evidence type="ECO:0000313" key="5">
    <source>
        <dbReference type="Proteomes" id="UP000824469"/>
    </source>
</evidence>
<dbReference type="SUPFAM" id="SSF53474">
    <property type="entry name" value="alpha/beta-Hydrolases"/>
    <property type="match status" value="1"/>
</dbReference>
<dbReference type="GO" id="GO:0004252">
    <property type="term" value="F:serine-type endopeptidase activity"/>
    <property type="evidence" value="ECO:0007669"/>
    <property type="project" value="TreeGrafter"/>
</dbReference>
<accession>A0AA38G8V7</accession>
<feature type="non-terminal residue" evidence="4">
    <location>
        <position position="222"/>
    </location>
</feature>
<evidence type="ECO:0000313" key="4">
    <source>
        <dbReference type="EMBL" id="KAH9318849.1"/>
    </source>
</evidence>
<gene>
    <name evidence="4" type="ORF">KI387_020618</name>
</gene>
<comment type="caution">
    <text evidence="4">The sequence shown here is derived from an EMBL/GenBank/DDBJ whole genome shotgun (WGS) entry which is preliminary data.</text>
</comment>
<dbReference type="Proteomes" id="UP000824469">
    <property type="component" value="Unassembled WGS sequence"/>
</dbReference>
<sequence length="222" mass="24945">SIGFHFHIFRYVEQLVASAEAAVDEVVRRGVAHPNKIAIGGHSYGAFMTANLLAHAPHLFCCGVAWSGAYNRTLTPFGFQNEKRTLWEATSTYVEMSPFMLANKIRKPLLLVHGEEDNSGTLTMQSKRFFNALKGHGALCRLVLLPFERHEYSARESIMHLLWECDRWLEKFCVNSPDISRDSKSSSQNENVGGGERYASSAKGGDNNQEKEFEQDSFSSIH</sequence>
<reference evidence="4 5" key="1">
    <citation type="journal article" date="2021" name="Nat. Plants">
        <title>The Taxus genome provides insights into paclitaxel biosynthesis.</title>
        <authorList>
            <person name="Xiong X."/>
            <person name="Gou J."/>
            <person name="Liao Q."/>
            <person name="Li Y."/>
            <person name="Zhou Q."/>
            <person name="Bi G."/>
            <person name="Li C."/>
            <person name="Du R."/>
            <person name="Wang X."/>
            <person name="Sun T."/>
            <person name="Guo L."/>
            <person name="Liang H."/>
            <person name="Lu P."/>
            <person name="Wu Y."/>
            <person name="Zhang Z."/>
            <person name="Ro D.K."/>
            <person name="Shang Y."/>
            <person name="Huang S."/>
            <person name="Yan J."/>
        </authorList>
    </citation>
    <scope>NUCLEOTIDE SEQUENCE [LARGE SCALE GENOMIC DNA]</scope>
    <source>
        <strain evidence="4">Ta-2019</strain>
    </source>
</reference>
<dbReference type="InterPro" id="IPR001375">
    <property type="entry name" value="Peptidase_S9_cat"/>
</dbReference>
<dbReference type="Gene3D" id="3.40.50.1820">
    <property type="entry name" value="alpha/beta hydrolase"/>
    <property type="match status" value="1"/>
</dbReference>
<name>A0AA38G8V7_TAXCH</name>
<evidence type="ECO:0000256" key="2">
    <source>
        <dbReference type="SAM" id="MobiDB-lite"/>
    </source>
</evidence>
<dbReference type="GO" id="GO:0006508">
    <property type="term" value="P:proteolysis"/>
    <property type="evidence" value="ECO:0007669"/>
    <property type="project" value="InterPro"/>
</dbReference>
<evidence type="ECO:0000259" key="3">
    <source>
        <dbReference type="Pfam" id="PF00326"/>
    </source>
</evidence>
<organism evidence="4 5">
    <name type="scientific">Taxus chinensis</name>
    <name type="common">Chinese yew</name>
    <name type="synonym">Taxus wallichiana var. chinensis</name>
    <dbReference type="NCBI Taxonomy" id="29808"/>
    <lineage>
        <taxon>Eukaryota</taxon>
        <taxon>Viridiplantae</taxon>
        <taxon>Streptophyta</taxon>
        <taxon>Embryophyta</taxon>
        <taxon>Tracheophyta</taxon>
        <taxon>Spermatophyta</taxon>
        <taxon>Pinopsida</taxon>
        <taxon>Pinidae</taxon>
        <taxon>Conifers II</taxon>
        <taxon>Cupressales</taxon>
        <taxon>Taxaceae</taxon>
        <taxon>Taxus</taxon>
    </lineage>
</organism>
<dbReference type="PANTHER" id="PTHR42776">
    <property type="entry name" value="SERINE PEPTIDASE S9 FAMILY MEMBER"/>
    <property type="match status" value="1"/>
</dbReference>
<dbReference type="EMBL" id="JAHRHJ020000004">
    <property type="protein sequence ID" value="KAH9318849.1"/>
    <property type="molecule type" value="Genomic_DNA"/>
</dbReference>